<evidence type="ECO:0000256" key="1">
    <source>
        <dbReference type="ARBA" id="ARBA00009477"/>
    </source>
</evidence>
<dbReference type="EMBL" id="JASNJE010000034">
    <property type="protein sequence ID" value="MDK3075306.1"/>
    <property type="molecule type" value="Genomic_DNA"/>
</dbReference>
<dbReference type="InterPro" id="IPR006143">
    <property type="entry name" value="RND_pump_MFP"/>
</dbReference>
<evidence type="ECO:0000256" key="2">
    <source>
        <dbReference type="SAM" id="Coils"/>
    </source>
</evidence>
<evidence type="ECO:0000256" key="3">
    <source>
        <dbReference type="SAM" id="SignalP"/>
    </source>
</evidence>
<dbReference type="InterPro" id="IPR058625">
    <property type="entry name" value="MdtA-like_BSH"/>
</dbReference>
<feature type="chain" id="PRO_5045841250" evidence="3">
    <location>
        <begin position="21"/>
        <end position="325"/>
    </location>
</feature>
<organism evidence="5 6">
    <name type="scientific">Sedimentitalea xiamensis</name>
    <dbReference type="NCBI Taxonomy" id="3050037"/>
    <lineage>
        <taxon>Bacteria</taxon>
        <taxon>Pseudomonadati</taxon>
        <taxon>Pseudomonadota</taxon>
        <taxon>Alphaproteobacteria</taxon>
        <taxon>Rhodobacterales</taxon>
        <taxon>Paracoccaceae</taxon>
        <taxon>Sedimentitalea</taxon>
    </lineage>
</organism>
<dbReference type="PANTHER" id="PTHR30469">
    <property type="entry name" value="MULTIDRUG RESISTANCE PROTEIN MDTA"/>
    <property type="match status" value="1"/>
</dbReference>
<dbReference type="RefSeq" id="WP_284487230.1">
    <property type="nucleotide sequence ID" value="NZ_JASNJE010000034.1"/>
</dbReference>
<dbReference type="Gene3D" id="2.40.420.20">
    <property type="match status" value="1"/>
</dbReference>
<keyword evidence="3" id="KW-0732">Signal</keyword>
<dbReference type="Pfam" id="PF25917">
    <property type="entry name" value="BSH_RND"/>
    <property type="match status" value="1"/>
</dbReference>
<dbReference type="NCBIfam" id="TIGR01730">
    <property type="entry name" value="RND_mfp"/>
    <property type="match status" value="1"/>
</dbReference>
<dbReference type="Gene3D" id="2.40.50.100">
    <property type="match status" value="1"/>
</dbReference>
<comment type="similarity">
    <text evidence="1">Belongs to the membrane fusion protein (MFP) (TC 8.A.1) family.</text>
</comment>
<dbReference type="Gene3D" id="1.10.287.470">
    <property type="entry name" value="Helix hairpin bin"/>
    <property type="match status" value="1"/>
</dbReference>
<keyword evidence="6" id="KW-1185">Reference proteome</keyword>
<dbReference type="SUPFAM" id="SSF111369">
    <property type="entry name" value="HlyD-like secretion proteins"/>
    <property type="match status" value="1"/>
</dbReference>
<dbReference type="Proteomes" id="UP001227126">
    <property type="component" value="Unassembled WGS sequence"/>
</dbReference>
<feature type="signal peptide" evidence="3">
    <location>
        <begin position="1"/>
        <end position="20"/>
    </location>
</feature>
<feature type="coiled-coil region" evidence="2">
    <location>
        <begin position="124"/>
        <end position="151"/>
    </location>
</feature>
<dbReference type="PANTHER" id="PTHR30469:SF15">
    <property type="entry name" value="HLYD FAMILY OF SECRETION PROTEINS"/>
    <property type="match status" value="1"/>
</dbReference>
<reference evidence="5 6" key="1">
    <citation type="submission" date="2023-05" db="EMBL/GenBank/DDBJ databases">
        <title>Sedimentitalea sp. nov. JM2-8.</title>
        <authorList>
            <person name="Huang J."/>
        </authorList>
    </citation>
    <scope>NUCLEOTIDE SEQUENCE [LARGE SCALE GENOMIC DNA]</scope>
    <source>
        <strain evidence="5 6">JM2-8</strain>
    </source>
</reference>
<evidence type="ECO:0000313" key="5">
    <source>
        <dbReference type="EMBL" id="MDK3075306.1"/>
    </source>
</evidence>
<protein>
    <submittedName>
        <fullName evidence="5">Efflux RND transporter periplasmic adaptor subunit</fullName>
    </submittedName>
</protein>
<feature type="domain" description="Multidrug resistance protein MdtA-like barrel-sandwich hybrid" evidence="4">
    <location>
        <begin position="50"/>
        <end position="183"/>
    </location>
</feature>
<gene>
    <name evidence="5" type="ORF">QO034_19690</name>
</gene>
<sequence length="325" mass="34901">MRFSGIAALLVAFLPCLAWAQEQHVVQSVPLADWKAVYGRIEARHRIPARARLGGTLVQLDVTEGDEVGAGQNLARIVDEKLDFQLAAVDAELQVVDSQLGNARTELTRGEELLERGVTTAQRLDGLRTQVDVLANQMDSLRARRHVIEQQAAEGSVLSPLDGRVLDVPVAVGAVVLPGEVVAMIGGGGFFLRLAVPERHATALEKDAMIQIEESGVIQLGRLERIYPEIEGGRVVADVEVSGLSDVFVGKRVLVRLPVGERSAIVIPAGFVATRGGLDFVTIRTDAGEEHRTVLLGQPHRLNDIDMVEVVSGLSEGETLVATDG</sequence>
<accession>A0ABT7FJL7</accession>
<keyword evidence="2" id="KW-0175">Coiled coil</keyword>
<evidence type="ECO:0000313" key="6">
    <source>
        <dbReference type="Proteomes" id="UP001227126"/>
    </source>
</evidence>
<name>A0ABT7FJL7_9RHOB</name>
<evidence type="ECO:0000259" key="4">
    <source>
        <dbReference type="Pfam" id="PF25917"/>
    </source>
</evidence>
<proteinExistence type="inferred from homology"/>
<comment type="caution">
    <text evidence="5">The sequence shown here is derived from an EMBL/GenBank/DDBJ whole genome shotgun (WGS) entry which is preliminary data.</text>
</comment>